<protein>
    <submittedName>
        <fullName evidence="1">Uncharacterized protein</fullName>
    </submittedName>
</protein>
<dbReference type="AlphaFoldDB" id="A0A4D6L3J4"/>
<evidence type="ECO:0000313" key="1">
    <source>
        <dbReference type="EMBL" id="QCD83035.1"/>
    </source>
</evidence>
<keyword evidence="2" id="KW-1185">Reference proteome</keyword>
<organism evidence="1 2">
    <name type="scientific">Vigna unguiculata</name>
    <name type="common">Cowpea</name>
    <dbReference type="NCBI Taxonomy" id="3917"/>
    <lineage>
        <taxon>Eukaryota</taxon>
        <taxon>Viridiplantae</taxon>
        <taxon>Streptophyta</taxon>
        <taxon>Embryophyta</taxon>
        <taxon>Tracheophyta</taxon>
        <taxon>Spermatophyta</taxon>
        <taxon>Magnoliopsida</taxon>
        <taxon>eudicotyledons</taxon>
        <taxon>Gunneridae</taxon>
        <taxon>Pentapetalae</taxon>
        <taxon>rosids</taxon>
        <taxon>fabids</taxon>
        <taxon>Fabales</taxon>
        <taxon>Fabaceae</taxon>
        <taxon>Papilionoideae</taxon>
        <taxon>50 kb inversion clade</taxon>
        <taxon>NPAAA clade</taxon>
        <taxon>indigoferoid/millettioid clade</taxon>
        <taxon>Phaseoleae</taxon>
        <taxon>Vigna</taxon>
    </lineage>
</organism>
<evidence type="ECO:0000313" key="2">
    <source>
        <dbReference type="Proteomes" id="UP000501690"/>
    </source>
</evidence>
<name>A0A4D6L3J4_VIGUN</name>
<proteinExistence type="predicted"/>
<dbReference type="EMBL" id="CP039346">
    <property type="protein sequence ID" value="QCD83035.1"/>
    <property type="molecule type" value="Genomic_DNA"/>
</dbReference>
<dbReference type="Proteomes" id="UP000501690">
    <property type="component" value="Linkage Group LG2"/>
</dbReference>
<sequence>MLDVESRRVVDVLERLPTKVPGKWVVCCYLTDNSTRYLCEGVGKYRKRLRALAKIGGVSSNGSSNPDLGGFEKDKVKMRKGVEIKVSDEEVVVVEAADRGLVMRALSKYLARGLVLGRRVTTMLSEELSEGDKKKLAKEVVGLKVQRERD</sequence>
<gene>
    <name evidence="1" type="ORF">DEO72_LG2g3378</name>
</gene>
<reference evidence="1 2" key="1">
    <citation type="submission" date="2019-04" db="EMBL/GenBank/DDBJ databases">
        <title>An improved genome assembly and genetic linkage map for asparagus bean, Vigna unguiculata ssp. sesquipedialis.</title>
        <authorList>
            <person name="Xia Q."/>
            <person name="Zhang R."/>
            <person name="Dong Y."/>
        </authorList>
    </citation>
    <scope>NUCLEOTIDE SEQUENCE [LARGE SCALE GENOMIC DNA]</scope>
    <source>
        <tissue evidence="1">Leaf</tissue>
    </source>
</reference>
<accession>A0A4D6L3J4</accession>